<feature type="transmembrane region" description="Helical" evidence="12">
    <location>
        <begin position="195"/>
        <end position="212"/>
    </location>
</feature>
<dbReference type="InterPro" id="IPR001915">
    <property type="entry name" value="Peptidase_M48"/>
</dbReference>
<comment type="similarity">
    <text evidence="11">Belongs to the peptidase M48 family.</text>
</comment>
<evidence type="ECO:0000259" key="13">
    <source>
        <dbReference type="Pfam" id="PF01435"/>
    </source>
</evidence>
<proteinExistence type="inferred from homology"/>
<keyword evidence="3 11" id="KW-0645">Protease</keyword>
<reference evidence="14 15" key="1">
    <citation type="submission" date="2015-12" db="EMBL/GenBank/DDBJ databases">
        <title>Genome sequence of Thalassospira lucentensis MCCC 1A02072.</title>
        <authorList>
            <person name="Lu L."/>
            <person name="Lai Q."/>
            <person name="Shao Z."/>
            <person name="Qian P."/>
        </authorList>
    </citation>
    <scope>NUCLEOTIDE SEQUENCE [LARGE SCALE GENOMIC DNA]</scope>
    <source>
        <strain evidence="14 15">MCCC 1A02072</strain>
    </source>
</reference>
<accession>A0A154L7D2</accession>
<dbReference type="InterPro" id="IPR050083">
    <property type="entry name" value="HtpX_protease"/>
</dbReference>
<dbReference type="Pfam" id="PF01435">
    <property type="entry name" value="Peptidase_M48"/>
    <property type="match status" value="1"/>
</dbReference>
<evidence type="ECO:0000256" key="11">
    <source>
        <dbReference type="RuleBase" id="RU003983"/>
    </source>
</evidence>
<evidence type="ECO:0000256" key="5">
    <source>
        <dbReference type="ARBA" id="ARBA00022723"/>
    </source>
</evidence>
<dbReference type="Gene3D" id="3.30.2010.10">
    <property type="entry name" value="Metalloproteases ('zincins'), catalytic domain"/>
    <property type="match status" value="1"/>
</dbReference>
<comment type="caution">
    <text evidence="14">The sequence shown here is derived from an EMBL/GenBank/DDBJ whole genome shotgun (WGS) entry which is preliminary data.</text>
</comment>
<organism evidence="14 15">
    <name type="scientific">Thalassospira lucentensis</name>
    <dbReference type="NCBI Taxonomy" id="168935"/>
    <lineage>
        <taxon>Bacteria</taxon>
        <taxon>Pseudomonadati</taxon>
        <taxon>Pseudomonadota</taxon>
        <taxon>Alphaproteobacteria</taxon>
        <taxon>Rhodospirillales</taxon>
        <taxon>Thalassospiraceae</taxon>
        <taxon>Thalassospira</taxon>
    </lineage>
</organism>
<evidence type="ECO:0000256" key="4">
    <source>
        <dbReference type="ARBA" id="ARBA00022692"/>
    </source>
</evidence>
<keyword evidence="9 11" id="KW-0482">Metalloprotease</keyword>
<dbReference type="GO" id="GO:0004222">
    <property type="term" value="F:metalloendopeptidase activity"/>
    <property type="evidence" value="ECO:0007669"/>
    <property type="project" value="InterPro"/>
</dbReference>
<evidence type="ECO:0000313" key="15">
    <source>
        <dbReference type="Proteomes" id="UP000076335"/>
    </source>
</evidence>
<keyword evidence="2" id="KW-1003">Cell membrane</keyword>
<evidence type="ECO:0000256" key="2">
    <source>
        <dbReference type="ARBA" id="ARBA00022475"/>
    </source>
</evidence>
<keyword evidence="5" id="KW-0479">Metal-binding</keyword>
<keyword evidence="4 12" id="KW-0812">Transmembrane</keyword>
<evidence type="ECO:0000256" key="3">
    <source>
        <dbReference type="ARBA" id="ARBA00022670"/>
    </source>
</evidence>
<dbReference type="GO" id="GO:0006508">
    <property type="term" value="P:proteolysis"/>
    <property type="evidence" value="ECO:0007669"/>
    <property type="project" value="UniProtKB-KW"/>
</dbReference>
<keyword evidence="6 11" id="KW-0378">Hydrolase</keyword>
<name>A0A154L7D2_9PROT</name>
<evidence type="ECO:0000256" key="9">
    <source>
        <dbReference type="ARBA" id="ARBA00023049"/>
    </source>
</evidence>
<evidence type="ECO:0000313" key="14">
    <source>
        <dbReference type="EMBL" id="KZB65760.1"/>
    </source>
</evidence>
<keyword evidence="10 12" id="KW-0472">Membrane</keyword>
<dbReference type="PANTHER" id="PTHR43221:SF1">
    <property type="entry name" value="PROTEASE HTPX"/>
    <property type="match status" value="1"/>
</dbReference>
<feature type="transmembrane region" description="Helical" evidence="12">
    <location>
        <begin position="53"/>
        <end position="70"/>
    </location>
</feature>
<dbReference type="Proteomes" id="UP000076335">
    <property type="component" value="Unassembled WGS sequence"/>
</dbReference>
<keyword evidence="7 11" id="KW-0862">Zinc</keyword>
<evidence type="ECO:0000256" key="6">
    <source>
        <dbReference type="ARBA" id="ARBA00022801"/>
    </source>
</evidence>
<comment type="cofactor">
    <cofactor evidence="11">
        <name>Zn(2+)</name>
        <dbReference type="ChEBI" id="CHEBI:29105"/>
    </cofactor>
    <text evidence="11">Binds 1 zinc ion per subunit.</text>
</comment>
<dbReference type="GO" id="GO:0005886">
    <property type="term" value="C:plasma membrane"/>
    <property type="evidence" value="ECO:0007669"/>
    <property type="project" value="UniProtKB-SubCell"/>
</dbReference>
<protein>
    <submittedName>
        <fullName evidence="14">Peptidase M48</fullName>
    </submittedName>
</protein>
<evidence type="ECO:0000256" key="7">
    <source>
        <dbReference type="ARBA" id="ARBA00022833"/>
    </source>
</evidence>
<feature type="domain" description="Peptidase M48" evidence="13">
    <location>
        <begin position="90"/>
        <end position="283"/>
    </location>
</feature>
<evidence type="ECO:0000256" key="10">
    <source>
        <dbReference type="ARBA" id="ARBA00023136"/>
    </source>
</evidence>
<feature type="transmembrane region" description="Helical" evidence="12">
    <location>
        <begin position="29"/>
        <end position="47"/>
    </location>
</feature>
<evidence type="ECO:0000256" key="1">
    <source>
        <dbReference type="ARBA" id="ARBA00004651"/>
    </source>
</evidence>
<gene>
    <name evidence="14" type="ORF">AUP42_17500</name>
</gene>
<dbReference type="OrthoDB" id="15218at2"/>
<dbReference type="EMBL" id="LPVY01000008">
    <property type="protein sequence ID" value="KZB65760.1"/>
    <property type="molecule type" value="Genomic_DNA"/>
</dbReference>
<comment type="subcellular location">
    <subcellularLocation>
        <location evidence="1">Cell membrane</location>
        <topology evidence="1">Multi-pass membrane protein</topology>
    </subcellularLocation>
</comment>
<dbReference type="GO" id="GO:0046872">
    <property type="term" value="F:metal ion binding"/>
    <property type="evidence" value="ECO:0007669"/>
    <property type="project" value="UniProtKB-KW"/>
</dbReference>
<sequence length="301" mass="33050">MENDENNQSDLPGFLQRFLAISPGGASHTFPLMACMAGVLAACAWMLGGLSMAISAAIAVALMLMLAPMVSPEILMKLLRARPLDSGSFPAIHEMAAMLARRAGLDYLPKLFLLPGKGVNAITTGTAEDTTIAISSDALHDLSPRQMRALLAHEIAHAWHGDTRILLMTDVLYRATWTVALFGLMVFIFGDLNPPAWMIIIFGAVPTISFLLQRAVIRDREFIADHGASDLLNGPEDMIDALLHIDQINRRRLRLIPYRSTQPPSLLDTHPSVGARIRALRDLKPGTWQKFFENRRPPGAN</sequence>
<evidence type="ECO:0000256" key="8">
    <source>
        <dbReference type="ARBA" id="ARBA00022989"/>
    </source>
</evidence>
<dbReference type="RefSeq" id="WP_062951217.1">
    <property type="nucleotide sequence ID" value="NZ_LPVY01000008.1"/>
</dbReference>
<dbReference type="AlphaFoldDB" id="A0A154L7D2"/>
<dbReference type="PANTHER" id="PTHR43221">
    <property type="entry name" value="PROTEASE HTPX"/>
    <property type="match status" value="1"/>
</dbReference>
<evidence type="ECO:0000256" key="12">
    <source>
        <dbReference type="SAM" id="Phobius"/>
    </source>
</evidence>
<feature type="transmembrane region" description="Helical" evidence="12">
    <location>
        <begin position="171"/>
        <end position="189"/>
    </location>
</feature>
<keyword evidence="8 12" id="KW-1133">Transmembrane helix</keyword>